<evidence type="ECO:0000256" key="2">
    <source>
        <dbReference type="ARBA" id="ARBA00022722"/>
    </source>
</evidence>
<evidence type="ECO:0000256" key="1">
    <source>
        <dbReference type="ARBA" id="ARBA00006429"/>
    </source>
</evidence>
<comment type="similarity">
    <text evidence="1">Belongs to the EndA/NucM nuclease family.</text>
</comment>
<dbReference type="InterPro" id="IPR007346">
    <property type="entry name" value="Endonuclease-I"/>
</dbReference>
<accession>A0ABW5Z4H1</accession>
<keyword evidence="4" id="KW-0378">Hydrolase</keyword>
<dbReference type="EMBL" id="JBHUOL010000006">
    <property type="protein sequence ID" value="MFD2907729.1"/>
    <property type="molecule type" value="Genomic_DNA"/>
</dbReference>
<feature type="chain" id="PRO_5045773180" evidence="5">
    <location>
        <begin position="19"/>
        <end position="396"/>
    </location>
</feature>
<name>A0ABW5Z4H1_9FLAO</name>
<dbReference type="Proteomes" id="UP001597549">
    <property type="component" value="Unassembled WGS sequence"/>
</dbReference>
<dbReference type="PANTHER" id="PTHR33607:SF2">
    <property type="entry name" value="ENDONUCLEASE-1"/>
    <property type="match status" value="1"/>
</dbReference>
<protein>
    <submittedName>
        <fullName evidence="7">Endonuclease</fullName>
    </submittedName>
</protein>
<feature type="signal peptide" evidence="5">
    <location>
        <begin position="1"/>
        <end position="18"/>
    </location>
</feature>
<gene>
    <name evidence="7" type="ORF">ACFSX9_03175</name>
</gene>
<sequence length="396" mass="44170">MKKNFTLLLVLTSFLALAQPAGYYNAATGTGYALKTQLKKIIDDVNDGLSPEFLHIDRGYGSGTNTNNNGLWTAYKTTDRDLGIGYENDNTIVDMYSENPNATDPYNYNYNTASSGNNGQCGTYSGEGDCYNREHLVPQAYFSHYQIDPMKNDPNFVFPTDGKVNSIRDNYPFGPVSVANYTSGNGSKRGSNVNSGYSAGYNNTVFEPIDEFKGDIARSVLYFATRYEDLLGNFYTGTNVRSKDMFDGSSDKVFSNTFLNILITWHLQDPVSTKEIIRNNAIYAFQSNRNPYIDHPEYVCQIWSATCANLSSDSFALDNNITIYPNPALNNEVYVTATTELKTIVLYNVNGQIIQEIKNPSKVENNTYKVSNLPKGFYLMQLGTENASTTKKLIVN</sequence>
<keyword evidence="8" id="KW-1185">Reference proteome</keyword>
<dbReference type="NCBIfam" id="TIGR04183">
    <property type="entry name" value="Por_Secre_tail"/>
    <property type="match status" value="1"/>
</dbReference>
<dbReference type="PANTHER" id="PTHR33607">
    <property type="entry name" value="ENDONUCLEASE-1"/>
    <property type="match status" value="1"/>
</dbReference>
<keyword evidence="2" id="KW-0540">Nuclease</keyword>
<dbReference type="GO" id="GO:0004519">
    <property type="term" value="F:endonuclease activity"/>
    <property type="evidence" value="ECO:0007669"/>
    <property type="project" value="UniProtKB-KW"/>
</dbReference>
<evidence type="ECO:0000259" key="6">
    <source>
        <dbReference type="Pfam" id="PF18962"/>
    </source>
</evidence>
<proteinExistence type="inferred from homology"/>
<evidence type="ECO:0000313" key="8">
    <source>
        <dbReference type="Proteomes" id="UP001597549"/>
    </source>
</evidence>
<evidence type="ECO:0000256" key="4">
    <source>
        <dbReference type="ARBA" id="ARBA00022801"/>
    </source>
</evidence>
<keyword evidence="7" id="KW-0255">Endonuclease</keyword>
<organism evidence="7 8">
    <name type="scientific">Flavobacterium ardleyense</name>
    <dbReference type="NCBI Taxonomy" id="2038737"/>
    <lineage>
        <taxon>Bacteria</taxon>
        <taxon>Pseudomonadati</taxon>
        <taxon>Bacteroidota</taxon>
        <taxon>Flavobacteriia</taxon>
        <taxon>Flavobacteriales</taxon>
        <taxon>Flavobacteriaceae</taxon>
        <taxon>Flavobacterium</taxon>
    </lineage>
</organism>
<comment type="caution">
    <text evidence="7">The sequence shown here is derived from an EMBL/GenBank/DDBJ whole genome shotgun (WGS) entry which is preliminary data.</text>
</comment>
<dbReference type="Pfam" id="PF04231">
    <property type="entry name" value="Endonuclease_1"/>
    <property type="match status" value="1"/>
</dbReference>
<evidence type="ECO:0000256" key="5">
    <source>
        <dbReference type="SAM" id="SignalP"/>
    </source>
</evidence>
<dbReference type="InterPro" id="IPR044925">
    <property type="entry name" value="His-Me_finger_sf"/>
</dbReference>
<reference evidence="8" key="1">
    <citation type="journal article" date="2019" name="Int. J. Syst. Evol. Microbiol.">
        <title>The Global Catalogue of Microorganisms (GCM) 10K type strain sequencing project: providing services to taxonomists for standard genome sequencing and annotation.</title>
        <authorList>
            <consortium name="The Broad Institute Genomics Platform"/>
            <consortium name="The Broad Institute Genome Sequencing Center for Infectious Disease"/>
            <person name="Wu L."/>
            <person name="Ma J."/>
        </authorList>
    </citation>
    <scope>NUCLEOTIDE SEQUENCE [LARGE SCALE GENOMIC DNA]</scope>
    <source>
        <strain evidence="8">KCTC 52644</strain>
    </source>
</reference>
<dbReference type="InterPro" id="IPR026444">
    <property type="entry name" value="Secre_tail"/>
</dbReference>
<evidence type="ECO:0000256" key="3">
    <source>
        <dbReference type="ARBA" id="ARBA00022729"/>
    </source>
</evidence>
<keyword evidence="3 5" id="KW-0732">Signal</keyword>
<dbReference type="RefSeq" id="WP_379804294.1">
    <property type="nucleotide sequence ID" value="NZ_JBHUOL010000006.1"/>
</dbReference>
<dbReference type="SUPFAM" id="SSF54060">
    <property type="entry name" value="His-Me finger endonucleases"/>
    <property type="match status" value="1"/>
</dbReference>
<feature type="domain" description="Secretion system C-terminal sorting" evidence="6">
    <location>
        <begin position="323"/>
        <end position="395"/>
    </location>
</feature>
<dbReference type="Pfam" id="PF18962">
    <property type="entry name" value="Por_Secre_tail"/>
    <property type="match status" value="1"/>
</dbReference>
<evidence type="ECO:0000313" key="7">
    <source>
        <dbReference type="EMBL" id="MFD2907729.1"/>
    </source>
</evidence>